<dbReference type="GO" id="GO:0006013">
    <property type="term" value="P:mannose metabolic process"/>
    <property type="evidence" value="ECO:0007669"/>
    <property type="project" value="InterPro"/>
</dbReference>
<keyword evidence="9" id="KW-0325">Glycoprotein</keyword>
<protein>
    <recommendedName>
        <fullName evidence="3 11">Alpha-mannosidase</fullName>
        <ecNumber evidence="11">3.2.1.-</ecNumber>
    </recommendedName>
</protein>
<dbReference type="EC" id="3.2.1.-" evidence="11"/>
<dbReference type="FunFam" id="1.20.1270.50:FF:000003">
    <property type="entry name" value="Alpha-mannosidase"/>
    <property type="match status" value="1"/>
</dbReference>
<evidence type="ECO:0000256" key="6">
    <source>
        <dbReference type="ARBA" id="ARBA00022801"/>
    </source>
</evidence>
<keyword evidence="4 11" id="KW-0479">Metal-binding</keyword>
<comment type="catalytic activity">
    <reaction evidence="1">
        <text>Hydrolysis of terminal, non-reducing alpha-D-mannose residues in alpha-D-mannosides.</text>
        <dbReference type="EC" id="3.2.1.24"/>
    </reaction>
</comment>
<dbReference type="PANTHER" id="PTHR11607">
    <property type="entry name" value="ALPHA-MANNOSIDASE"/>
    <property type="match status" value="1"/>
</dbReference>
<dbReference type="InterPro" id="IPR027291">
    <property type="entry name" value="Glyco_hydro_38_N_sf"/>
</dbReference>
<feature type="chain" id="PRO_5043097543" description="Alpha-mannosidase" evidence="11">
    <location>
        <begin position="18"/>
        <end position="989"/>
    </location>
</feature>
<dbReference type="FunFam" id="1.20.1270.50:FF:000002">
    <property type="entry name" value="Alpha-mannosidase"/>
    <property type="match status" value="1"/>
</dbReference>
<dbReference type="Gene3D" id="2.60.40.1360">
    <property type="match status" value="1"/>
</dbReference>
<dbReference type="SUPFAM" id="SSF74650">
    <property type="entry name" value="Galactose mutarotase-like"/>
    <property type="match status" value="1"/>
</dbReference>
<dbReference type="Pfam" id="PF07748">
    <property type="entry name" value="Glyco_hydro_38C"/>
    <property type="match status" value="1"/>
</dbReference>
<dbReference type="InterPro" id="IPR011682">
    <property type="entry name" value="Glyco_hydro_38_C"/>
</dbReference>
<dbReference type="InterPro" id="IPR037094">
    <property type="entry name" value="Glyco_hydro_38_cen_sf"/>
</dbReference>
<name>A0AAW2IGI1_9NEOP</name>
<dbReference type="AlphaFoldDB" id="A0AAW2IGI1"/>
<dbReference type="GO" id="GO:0046872">
    <property type="term" value="F:metal ion binding"/>
    <property type="evidence" value="ECO:0007669"/>
    <property type="project" value="UniProtKB-KW"/>
</dbReference>
<dbReference type="InterPro" id="IPR028995">
    <property type="entry name" value="Glyco_hydro_57/38_cen_sf"/>
</dbReference>
<evidence type="ECO:0000313" key="13">
    <source>
        <dbReference type="EMBL" id="KAL0281360.1"/>
    </source>
</evidence>
<evidence type="ECO:0000256" key="3">
    <source>
        <dbReference type="ARBA" id="ARBA00012752"/>
    </source>
</evidence>
<keyword evidence="7 11" id="KW-0862">Zinc</keyword>
<dbReference type="EMBL" id="JARGDH010000001">
    <property type="protein sequence ID" value="KAL0281360.1"/>
    <property type="molecule type" value="Genomic_DNA"/>
</dbReference>
<proteinExistence type="inferred from homology"/>
<organism evidence="13">
    <name type="scientific">Menopon gallinae</name>
    <name type="common">poultry shaft louse</name>
    <dbReference type="NCBI Taxonomy" id="328185"/>
    <lineage>
        <taxon>Eukaryota</taxon>
        <taxon>Metazoa</taxon>
        <taxon>Ecdysozoa</taxon>
        <taxon>Arthropoda</taxon>
        <taxon>Hexapoda</taxon>
        <taxon>Insecta</taxon>
        <taxon>Pterygota</taxon>
        <taxon>Neoptera</taxon>
        <taxon>Paraneoptera</taxon>
        <taxon>Psocodea</taxon>
        <taxon>Troctomorpha</taxon>
        <taxon>Phthiraptera</taxon>
        <taxon>Amblycera</taxon>
        <taxon>Menoponidae</taxon>
        <taxon>Menopon</taxon>
    </lineage>
</organism>
<evidence type="ECO:0000256" key="2">
    <source>
        <dbReference type="ARBA" id="ARBA00009792"/>
    </source>
</evidence>
<evidence type="ECO:0000256" key="5">
    <source>
        <dbReference type="ARBA" id="ARBA00022729"/>
    </source>
</evidence>
<evidence type="ECO:0000256" key="8">
    <source>
        <dbReference type="ARBA" id="ARBA00023157"/>
    </source>
</evidence>
<sequence>MLLSLLLVPLAGMTVIGHPHNLEEIPSGKCGYSSCPKPIPGKLNVHLVPHTHDDVGWLKTVDQYYYGSLSRVQNAGVQYILDSVVRELAHDPNKKFIYVETAFFWKWWLEQGDHMRHLVKKLVANGQLEFIGGAWSMNDEATTHYQSVIDQFTWGLRKLNDTFGYCGQPKIGWQIDPFGHARETASLMAQMGFDGLFFGRLDYQDKRARLLNKTMEMVWEGSASLGTVADIFTGVLFNLYQAPLGFCFDIMCGDEPIIDDKNSREYNVKERVDVFLKFIEKQRRGYATDQIIVTMGGDFNFQDAHYYYKNLEKLIRYVNERQKNGSDVNVFYSTPSCYVKSLNDANIYWPTKKDDFFPYASDQHSYWTGYFSSRPTLKYFERLGNNYLQICKQLASLAHLGPDYDHDLTAMREAMGIMQHHDAITGTEKQHVANDYARILTEGFGKCGALVDEALNRILKAEEKSPRLELKSCLLSNISECAVASESKNFIMTIYNPLSRPVNYYARVPAYNGSYSVRDPKGNRIQHQLVPIPDPLKALPGRKSETDFEIVFKAEAIPPLGYRSYYVSRLNGSDEAENSTDEEAFDEVEDYLTDGEVLLVKGNNDTLRLNLTVHYYIGEVGNNAKPEHRSSGAYIFRPKGTEPRELKFTGKGLAVRGKVVNEVHQVFSDWASHVVRQYKGENYIEVEWLAGPIPIQDSTGKEMIWRYDSELESNGTFFTDSSGRETLERIKDYRPTWDVNLLEPVAGNYYPVTTEMSISDGETELTVLTDRAQGGTSMNSGQMELMVHRRLLHDDAFGVGEALNEVAYGSGLVARGHHWILAGDKSDPGWPVKKRQLQQQKILNSHVLYTNADSITFEEWTKSHRLEFSGLKRALPPNVQILTLEPWKASSFLLRLEHIFEKSESSDEANIDLNDLFVTFDIISIRETTLGANQWLDEASRLVWKKETNEISDVPDEGSRNVRNTSLKIKLRPKEIRTFICQVKPKPLV</sequence>
<dbReference type="Pfam" id="PF09261">
    <property type="entry name" value="Alpha-mann_mid"/>
    <property type="match status" value="1"/>
</dbReference>
<comment type="caution">
    <text evidence="13">The sequence shown here is derived from an EMBL/GenBank/DDBJ whole genome shotgun (WGS) entry which is preliminary data.</text>
</comment>
<reference evidence="13" key="1">
    <citation type="journal article" date="2024" name="Gigascience">
        <title>Chromosome-level genome of the poultry shaft louse Menopon gallinae provides insight into the host-switching and adaptive evolution of parasitic lice.</title>
        <authorList>
            <person name="Xu Y."/>
            <person name="Ma L."/>
            <person name="Liu S."/>
            <person name="Liang Y."/>
            <person name="Liu Q."/>
            <person name="He Z."/>
            <person name="Tian L."/>
            <person name="Duan Y."/>
            <person name="Cai W."/>
            <person name="Li H."/>
            <person name="Song F."/>
        </authorList>
    </citation>
    <scope>NUCLEOTIDE SEQUENCE</scope>
    <source>
        <strain evidence="13">Cailab_2023a</strain>
    </source>
</reference>
<dbReference type="GO" id="GO:0005764">
    <property type="term" value="C:lysosome"/>
    <property type="evidence" value="ECO:0007669"/>
    <property type="project" value="TreeGrafter"/>
</dbReference>
<dbReference type="GO" id="GO:0004559">
    <property type="term" value="F:alpha-mannosidase activity"/>
    <property type="evidence" value="ECO:0007669"/>
    <property type="project" value="UniProtKB-EC"/>
</dbReference>
<keyword evidence="8" id="KW-1015">Disulfide bond</keyword>
<dbReference type="SMART" id="SM00872">
    <property type="entry name" value="Alpha-mann_mid"/>
    <property type="match status" value="1"/>
</dbReference>
<dbReference type="FunFam" id="2.60.40.1180:FF:000018">
    <property type="entry name" value="Alpha-mannosidase"/>
    <property type="match status" value="1"/>
</dbReference>
<dbReference type="CDD" id="cd10810">
    <property type="entry name" value="GH38N_AMII_LAM_like"/>
    <property type="match status" value="1"/>
</dbReference>
<dbReference type="GO" id="GO:0030246">
    <property type="term" value="F:carbohydrate binding"/>
    <property type="evidence" value="ECO:0007669"/>
    <property type="project" value="InterPro"/>
</dbReference>
<dbReference type="InterPro" id="IPR011330">
    <property type="entry name" value="Glyco_hydro/deAcase_b/a-brl"/>
</dbReference>
<dbReference type="InterPro" id="IPR000602">
    <property type="entry name" value="Glyco_hydro_38_N"/>
</dbReference>
<keyword evidence="5 11" id="KW-0732">Signal</keyword>
<dbReference type="SUPFAM" id="SSF88713">
    <property type="entry name" value="Glycoside hydrolase/deacetylase"/>
    <property type="match status" value="1"/>
</dbReference>
<accession>A0AAW2IGI1</accession>
<evidence type="ECO:0000256" key="7">
    <source>
        <dbReference type="ARBA" id="ARBA00022833"/>
    </source>
</evidence>
<dbReference type="InterPro" id="IPR013780">
    <property type="entry name" value="Glyco_hydro_b"/>
</dbReference>
<comment type="similarity">
    <text evidence="2 11">Belongs to the glycosyl hydrolase 38 family.</text>
</comment>
<keyword evidence="6 11" id="KW-0378">Hydrolase</keyword>
<dbReference type="Gene3D" id="3.20.110.10">
    <property type="entry name" value="Glycoside hydrolase 38, N terminal domain"/>
    <property type="match status" value="1"/>
</dbReference>
<gene>
    <name evidence="13" type="ORF">PYX00_002368</name>
</gene>
<dbReference type="Pfam" id="PF21260">
    <property type="entry name" value="Laman-like_dom"/>
    <property type="match status" value="1"/>
</dbReference>
<evidence type="ECO:0000256" key="10">
    <source>
        <dbReference type="ARBA" id="ARBA00023295"/>
    </source>
</evidence>
<dbReference type="FunFam" id="3.20.110.10:FF:000001">
    <property type="entry name" value="Alpha-mannosidase"/>
    <property type="match status" value="1"/>
</dbReference>
<evidence type="ECO:0000256" key="9">
    <source>
        <dbReference type="ARBA" id="ARBA00023180"/>
    </source>
</evidence>
<dbReference type="Pfam" id="PF01074">
    <property type="entry name" value="Glyco_hydro_38N"/>
    <property type="match status" value="1"/>
</dbReference>
<dbReference type="InterPro" id="IPR041147">
    <property type="entry name" value="GH38_C"/>
</dbReference>
<evidence type="ECO:0000256" key="1">
    <source>
        <dbReference type="ARBA" id="ARBA00000365"/>
    </source>
</evidence>
<dbReference type="InterPro" id="IPR050843">
    <property type="entry name" value="Glycosyl_Hydrlase_38"/>
</dbReference>
<dbReference type="Gene3D" id="2.70.98.30">
    <property type="entry name" value="Golgi alpha-mannosidase II, domain 4"/>
    <property type="match status" value="1"/>
</dbReference>
<feature type="signal peptide" evidence="11">
    <location>
        <begin position="1"/>
        <end position="17"/>
    </location>
</feature>
<dbReference type="Pfam" id="PF17677">
    <property type="entry name" value="Glyco_hydro38C2"/>
    <property type="match status" value="1"/>
</dbReference>
<evidence type="ECO:0000259" key="12">
    <source>
        <dbReference type="SMART" id="SM00872"/>
    </source>
</evidence>
<dbReference type="InterPro" id="IPR015341">
    <property type="entry name" value="Glyco_hydro_38_cen"/>
</dbReference>
<keyword evidence="10 11" id="KW-0326">Glycosidase</keyword>
<evidence type="ECO:0000256" key="11">
    <source>
        <dbReference type="RuleBase" id="RU361199"/>
    </source>
</evidence>
<evidence type="ECO:0000256" key="4">
    <source>
        <dbReference type="ARBA" id="ARBA00022723"/>
    </source>
</evidence>
<dbReference type="Gene3D" id="1.20.1270.50">
    <property type="entry name" value="Glycoside hydrolase family 38, central domain"/>
    <property type="match status" value="2"/>
</dbReference>
<dbReference type="InterPro" id="IPR048534">
    <property type="entry name" value="Man2a1-like_dom"/>
</dbReference>
<feature type="domain" description="Glycoside hydrolase family 38 central" evidence="12">
    <location>
        <begin position="365"/>
        <end position="440"/>
    </location>
</feature>
<dbReference type="FunFam" id="2.70.98.30:FF:000003">
    <property type="entry name" value="Alpha-mannosidase"/>
    <property type="match status" value="1"/>
</dbReference>
<dbReference type="SUPFAM" id="SSF88688">
    <property type="entry name" value="Families 57/38 glycoside transferase middle domain"/>
    <property type="match status" value="1"/>
</dbReference>
<dbReference type="InterPro" id="IPR011013">
    <property type="entry name" value="Gal_mutarotase_sf_dom"/>
</dbReference>
<comment type="cofactor">
    <cofactor evidence="11">
        <name>Zn(2+)</name>
        <dbReference type="ChEBI" id="CHEBI:29105"/>
    </cofactor>
    <text evidence="11">Binds 1 zinc ion per subunit.</text>
</comment>
<dbReference type="Gene3D" id="2.60.40.1180">
    <property type="entry name" value="Golgi alpha-mannosidase II"/>
    <property type="match status" value="1"/>
</dbReference>
<dbReference type="PANTHER" id="PTHR11607:SF3">
    <property type="entry name" value="LYSOSOMAL ALPHA-MANNOSIDASE"/>
    <property type="match status" value="1"/>
</dbReference>